<dbReference type="OrthoDB" id="9780884at2"/>
<feature type="transmembrane region" description="Helical" evidence="1">
    <location>
        <begin position="78"/>
        <end position="100"/>
    </location>
</feature>
<dbReference type="Gene3D" id="3.60.21.10">
    <property type="match status" value="1"/>
</dbReference>
<keyword evidence="4" id="KW-1185">Reference proteome</keyword>
<organism evidence="3 4">
    <name type="scientific">Cohnella luojiensis</name>
    <dbReference type="NCBI Taxonomy" id="652876"/>
    <lineage>
        <taxon>Bacteria</taxon>
        <taxon>Bacillati</taxon>
        <taxon>Bacillota</taxon>
        <taxon>Bacilli</taxon>
        <taxon>Bacillales</taxon>
        <taxon>Paenibacillaceae</taxon>
        <taxon>Cohnella</taxon>
    </lineage>
</organism>
<feature type="transmembrane region" description="Helical" evidence="1">
    <location>
        <begin position="5"/>
        <end position="24"/>
    </location>
</feature>
<proteinExistence type="predicted"/>
<keyword evidence="1" id="KW-0472">Membrane</keyword>
<dbReference type="Pfam" id="PF00149">
    <property type="entry name" value="Metallophos"/>
    <property type="match status" value="1"/>
</dbReference>
<keyword evidence="1" id="KW-0812">Transmembrane</keyword>
<reference evidence="3 4" key="1">
    <citation type="submission" date="2019-03" db="EMBL/GenBank/DDBJ databases">
        <title>Cohnella endophytica sp. nov., a novel endophytic bacterium isolated from bark of Sonneratia apetala.</title>
        <authorList>
            <person name="Tuo L."/>
        </authorList>
    </citation>
    <scope>NUCLEOTIDE SEQUENCE [LARGE SCALE GENOMIC DNA]</scope>
    <source>
        <strain evidence="3 4">CCTCC AB 208254</strain>
    </source>
</reference>
<dbReference type="InterPro" id="IPR051158">
    <property type="entry name" value="Metallophosphoesterase_sf"/>
</dbReference>
<dbReference type="InterPro" id="IPR029052">
    <property type="entry name" value="Metallo-depent_PP-like"/>
</dbReference>
<keyword evidence="1" id="KW-1133">Transmembrane helix</keyword>
<evidence type="ECO:0000313" key="3">
    <source>
        <dbReference type="EMBL" id="TFE24906.1"/>
    </source>
</evidence>
<name>A0A4Y8LTU2_9BACL</name>
<feature type="transmembrane region" description="Helical" evidence="1">
    <location>
        <begin position="112"/>
        <end position="130"/>
    </location>
</feature>
<evidence type="ECO:0000256" key="1">
    <source>
        <dbReference type="SAM" id="Phobius"/>
    </source>
</evidence>
<dbReference type="EMBL" id="SOMN01000022">
    <property type="protein sequence ID" value="TFE24906.1"/>
    <property type="molecule type" value="Genomic_DNA"/>
</dbReference>
<accession>A0A4Y8LTU2</accession>
<dbReference type="Proteomes" id="UP000297900">
    <property type="component" value="Unassembled WGS sequence"/>
</dbReference>
<evidence type="ECO:0000313" key="4">
    <source>
        <dbReference type="Proteomes" id="UP000297900"/>
    </source>
</evidence>
<protein>
    <submittedName>
        <fullName evidence="3">Metallophosphoesterase</fullName>
    </submittedName>
</protein>
<dbReference type="PANTHER" id="PTHR31302">
    <property type="entry name" value="TRANSMEMBRANE PROTEIN WITH METALLOPHOSPHOESTERASE DOMAIN-RELATED"/>
    <property type="match status" value="1"/>
</dbReference>
<dbReference type="PANTHER" id="PTHR31302:SF0">
    <property type="entry name" value="TRANSMEMBRANE PROTEIN WITH METALLOPHOSPHOESTERASE DOMAIN"/>
    <property type="match status" value="1"/>
</dbReference>
<dbReference type="SUPFAM" id="SSF56300">
    <property type="entry name" value="Metallo-dependent phosphatases"/>
    <property type="match status" value="1"/>
</dbReference>
<dbReference type="PROSITE" id="PS51257">
    <property type="entry name" value="PROKAR_LIPOPROTEIN"/>
    <property type="match status" value="1"/>
</dbReference>
<comment type="caution">
    <text evidence="3">The sequence shown here is derived from an EMBL/GenBank/DDBJ whole genome shotgun (WGS) entry which is preliminary data.</text>
</comment>
<dbReference type="InterPro" id="IPR004843">
    <property type="entry name" value="Calcineurin-like_PHP"/>
</dbReference>
<evidence type="ECO:0000259" key="2">
    <source>
        <dbReference type="Pfam" id="PF00149"/>
    </source>
</evidence>
<dbReference type="AlphaFoldDB" id="A0A4Y8LTU2"/>
<feature type="domain" description="Calcineurin-like phosphoesterase" evidence="2">
    <location>
        <begin position="157"/>
        <end position="324"/>
    </location>
</feature>
<feature type="transmembrane region" description="Helical" evidence="1">
    <location>
        <begin position="36"/>
        <end position="57"/>
    </location>
</feature>
<dbReference type="CDD" id="cd07385">
    <property type="entry name" value="MPP_YkuE_C"/>
    <property type="match status" value="1"/>
</dbReference>
<gene>
    <name evidence="3" type="ORF">E2980_15000</name>
</gene>
<sequence length="382" mass="43046">MHPRFVLMITFFLAIYSCITYYLGWHITEWLDAAEIPYGSWAFWVPFGIIAYGYLLSRIPLPGTLKPLGRFLKVLGSYYIFIMEAGFLLFVLSDIVRLILSLAGYSVADYKFYAGGVVLAVTLLSLLLGSRNAWSTVIRKYELDIDKKARGNKKEWTVAVASDIHLGNVVGRKHIRRLVNRVNAMNPDLILLPGDVIDDSIEPFMRNKMSDLLVQLKAKHGTYAVLGNHEYYGGHVEQYVDEMKKIGIRVLRDETVEIDGALYVTGRKDKTAETVDPSGRLEAAELLTSLNLNKPIIMMDHQPTKFAQAAEAGADILLSGHTHRGQFTPNHLFTKRLFELDWGYMRKGLMHVVVSSGFGTWGPPIRIGSRSEIIQLRIKLLG</sequence>
<dbReference type="GO" id="GO:0016787">
    <property type="term" value="F:hydrolase activity"/>
    <property type="evidence" value="ECO:0007669"/>
    <property type="project" value="InterPro"/>
</dbReference>